<feature type="signal peptide" evidence="11">
    <location>
        <begin position="1"/>
        <end position="16"/>
    </location>
</feature>
<dbReference type="Proteomes" id="UP000822688">
    <property type="component" value="Chromosome 6"/>
</dbReference>
<dbReference type="EMBL" id="CM026427">
    <property type="protein sequence ID" value="KAG0569640.1"/>
    <property type="molecule type" value="Genomic_DNA"/>
</dbReference>
<evidence type="ECO:0000256" key="2">
    <source>
        <dbReference type="ARBA" id="ARBA00022679"/>
    </source>
</evidence>
<evidence type="ECO:0000256" key="10">
    <source>
        <dbReference type="RuleBase" id="RU362027"/>
    </source>
</evidence>
<evidence type="ECO:0000256" key="7">
    <source>
        <dbReference type="ARBA" id="ARBA00023316"/>
    </source>
</evidence>
<evidence type="ECO:0000256" key="9">
    <source>
        <dbReference type="ARBA" id="ARBA00038162"/>
    </source>
</evidence>
<dbReference type="Pfam" id="PF01501">
    <property type="entry name" value="Glyco_transf_8"/>
    <property type="match status" value="1"/>
</dbReference>
<dbReference type="GO" id="GO:0071555">
    <property type="term" value="P:cell wall organization"/>
    <property type="evidence" value="ECO:0007669"/>
    <property type="project" value="UniProtKB-KW"/>
</dbReference>
<evidence type="ECO:0000313" key="12">
    <source>
        <dbReference type="EMBL" id="KAG0569640.1"/>
    </source>
</evidence>
<evidence type="ECO:0000256" key="1">
    <source>
        <dbReference type="ARBA" id="ARBA00022676"/>
    </source>
</evidence>
<keyword evidence="3" id="KW-0812">Transmembrane</keyword>
<keyword evidence="4" id="KW-0479">Metal-binding</keyword>
<dbReference type="InterPro" id="IPR002495">
    <property type="entry name" value="Glyco_trans_8"/>
</dbReference>
<dbReference type="EC" id="2.4.1.-" evidence="10"/>
<keyword evidence="1" id="KW-0328">Glycosyltransferase</keyword>
<comment type="caution">
    <text evidence="12">The sequence shown here is derived from an EMBL/GenBank/DDBJ whole genome shotgun (WGS) entry which is preliminary data.</text>
</comment>
<dbReference type="GO" id="GO:0005794">
    <property type="term" value="C:Golgi apparatus"/>
    <property type="evidence" value="ECO:0007669"/>
    <property type="project" value="UniProtKB-ARBA"/>
</dbReference>
<dbReference type="CDD" id="cd02537">
    <property type="entry name" value="GT8_Glycogenin"/>
    <property type="match status" value="1"/>
</dbReference>
<keyword evidence="5" id="KW-1133">Transmembrane helix</keyword>
<dbReference type="GO" id="GO:0046872">
    <property type="term" value="F:metal ion binding"/>
    <property type="evidence" value="ECO:0007669"/>
    <property type="project" value="UniProtKB-KW"/>
</dbReference>
<dbReference type="Gene3D" id="3.90.550.10">
    <property type="entry name" value="Spore Coat Polysaccharide Biosynthesis Protein SpsA, Chain A"/>
    <property type="match status" value="1"/>
</dbReference>
<accession>A0A8T0HEB9</accession>
<evidence type="ECO:0000256" key="5">
    <source>
        <dbReference type="ARBA" id="ARBA00022989"/>
    </source>
</evidence>
<comment type="similarity">
    <text evidence="9">Belongs to the glycosyltransferase 8 family. Glycogenin subfamily.</text>
</comment>
<name>A0A8T0HEB9_CERPU</name>
<evidence type="ECO:0000256" key="6">
    <source>
        <dbReference type="ARBA" id="ARBA00023136"/>
    </source>
</evidence>
<dbReference type="FunFam" id="3.90.550.10:FF:000018">
    <property type="entry name" value="Hexosyltransferase"/>
    <property type="match status" value="1"/>
</dbReference>
<evidence type="ECO:0000256" key="8">
    <source>
        <dbReference type="ARBA" id="ARBA00037847"/>
    </source>
</evidence>
<comment type="subcellular location">
    <subcellularLocation>
        <location evidence="8">Endomembrane system</location>
        <topology evidence="8">Single-pass membrane protein</topology>
    </subcellularLocation>
</comment>
<evidence type="ECO:0000256" key="4">
    <source>
        <dbReference type="ARBA" id="ARBA00022723"/>
    </source>
</evidence>
<evidence type="ECO:0000256" key="3">
    <source>
        <dbReference type="ARBA" id="ARBA00022692"/>
    </source>
</evidence>
<sequence length="667" mass="76998">MLSGIWLLAYVLEVWRFGWFSSQNMFWRFGWFSFRKWDVESRKEHHRSGPWRERWTSIFADPRKLKQPHKRPQRAFILALGLVASLFLLARVCMCTQSLFGLLGAKHRVSTRPRVRPDPCSVELLDTASEEFLVGGSLSGGEGVKGVKQPQGVSVLESIGLGQKPRIGLLNIDREEALRWQQYAHGRPPLSFPLARVNQSLGWSDFYPEWIDEEEIFGTPECPFMPFPCVHPGTELDLVIARIPCQNSIESGGERNVERLQLLLSAANIATQAGNEAMHVLIVSECRPPLNIFPCGELLEHRESLWLYRVNLANMRSRLALPVGSCELSLSINWPEQLAAKTGNERRQAYVSMVHTDSSYVCGAIVLAHSIRLSGSTRDLVMLVDASIHPDQRQGLEEAGWKVRVIERIRNPYAEKDRYNEWNYSKFRLWQLTEYDKIVFIDSDLLVLRNIDFLFQLPEISATGNDVHRFNSGVMVIEPSNCTFQILMDQILETTSYNGGDQGYLNEIFPWWHRLPKRVNFLKHFWSNDTEELTTKTELFSADPPVLYVLHYLGMKPWVCFRDYDCNWNLEEQHKYASDLAHATWYRIHDSMPVTLQRQCWLKTLTKAAREVERRQAEADNYSDEHWKIKIKDPRLKQCATPGNCDWQDMILHWDVSPSKNTTASAS</sequence>
<proteinExistence type="inferred from homology"/>
<keyword evidence="2" id="KW-0808">Transferase</keyword>
<dbReference type="GO" id="GO:0016757">
    <property type="term" value="F:glycosyltransferase activity"/>
    <property type="evidence" value="ECO:0007669"/>
    <property type="project" value="UniProtKB-KW"/>
</dbReference>
<dbReference type="InterPro" id="IPR029044">
    <property type="entry name" value="Nucleotide-diphossugar_trans"/>
</dbReference>
<evidence type="ECO:0000256" key="11">
    <source>
        <dbReference type="SAM" id="SignalP"/>
    </source>
</evidence>
<evidence type="ECO:0000313" key="13">
    <source>
        <dbReference type="Proteomes" id="UP000822688"/>
    </source>
</evidence>
<keyword evidence="6" id="KW-0472">Membrane</keyword>
<gene>
    <name evidence="12" type="ORF">KC19_6G104300</name>
</gene>
<reference evidence="12 13" key="1">
    <citation type="submission" date="2020-06" db="EMBL/GenBank/DDBJ databases">
        <title>WGS assembly of Ceratodon purpureus strain R40.</title>
        <authorList>
            <person name="Carey S.B."/>
            <person name="Jenkins J."/>
            <person name="Shu S."/>
            <person name="Lovell J.T."/>
            <person name="Sreedasyam A."/>
            <person name="Maumus F."/>
            <person name="Tiley G.P."/>
            <person name="Fernandez-Pozo N."/>
            <person name="Barry K."/>
            <person name="Chen C."/>
            <person name="Wang M."/>
            <person name="Lipzen A."/>
            <person name="Daum C."/>
            <person name="Saski C.A."/>
            <person name="Payton A.C."/>
            <person name="Mcbreen J.C."/>
            <person name="Conrad R.E."/>
            <person name="Kollar L.M."/>
            <person name="Olsson S."/>
            <person name="Huttunen S."/>
            <person name="Landis J.B."/>
            <person name="Wickett N.J."/>
            <person name="Johnson M.G."/>
            <person name="Rensing S.A."/>
            <person name="Grimwood J."/>
            <person name="Schmutz J."/>
            <person name="Mcdaniel S.F."/>
        </authorList>
    </citation>
    <scope>NUCLEOTIDE SEQUENCE [LARGE SCALE GENOMIC DNA]</scope>
    <source>
        <strain evidence="12 13">R40</strain>
    </source>
</reference>
<keyword evidence="13" id="KW-1185">Reference proteome</keyword>
<dbReference type="SUPFAM" id="SSF53448">
    <property type="entry name" value="Nucleotide-diphospho-sugar transferases"/>
    <property type="match status" value="1"/>
</dbReference>
<dbReference type="AlphaFoldDB" id="A0A8T0HEB9"/>
<dbReference type="InterPro" id="IPR050587">
    <property type="entry name" value="GNT1/Glycosyltrans_8"/>
</dbReference>
<keyword evidence="11" id="KW-0732">Signal</keyword>
<protein>
    <recommendedName>
        <fullName evidence="10">Hexosyltransferase</fullName>
        <ecNumber evidence="10">2.4.1.-</ecNumber>
    </recommendedName>
</protein>
<keyword evidence="7" id="KW-0961">Cell wall biogenesis/degradation</keyword>
<organism evidence="12 13">
    <name type="scientific">Ceratodon purpureus</name>
    <name type="common">Fire moss</name>
    <name type="synonym">Dicranum purpureum</name>
    <dbReference type="NCBI Taxonomy" id="3225"/>
    <lineage>
        <taxon>Eukaryota</taxon>
        <taxon>Viridiplantae</taxon>
        <taxon>Streptophyta</taxon>
        <taxon>Embryophyta</taxon>
        <taxon>Bryophyta</taxon>
        <taxon>Bryophytina</taxon>
        <taxon>Bryopsida</taxon>
        <taxon>Dicranidae</taxon>
        <taxon>Pseudoditrichales</taxon>
        <taxon>Ditrichaceae</taxon>
        <taxon>Ceratodon</taxon>
    </lineage>
</organism>
<dbReference type="PANTHER" id="PTHR11183">
    <property type="entry name" value="GLYCOGENIN SUBFAMILY MEMBER"/>
    <property type="match status" value="1"/>
</dbReference>
<feature type="chain" id="PRO_5035875169" description="Hexosyltransferase" evidence="11">
    <location>
        <begin position="17"/>
        <end position="667"/>
    </location>
</feature>